<dbReference type="InterPro" id="IPR001610">
    <property type="entry name" value="PAC"/>
</dbReference>
<dbReference type="Pfam" id="PF00512">
    <property type="entry name" value="HisKA"/>
    <property type="match status" value="1"/>
</dbReference>
<dbReference type="GO" id="GO:0004673">
    <property type="term" value="F:protein histidine kinase activity"/>
    <property type="evidence" value="ECO:0007669"/>
    <property type="project" value="UniProtKB-EC"/>
</dbReference>
<feature type="domain" description="PAS" evidence="9">
    <location>
        <begin position="352"/>
        <end position="424"/>
    </location>
</feature>
<name>A0ABD5MBJ4_9EURY</name>
<evidence type="ECO:0000256" key="1">
    <source>
        <dbReference type="ARBA" id="ARBA00000085"/>
    </source>
</evidence>
<dbReference type="CDD" id="cd00130">
    <property type="entry name" value="PAS"/>
    <property type="match status" value="2"/>
</dbReference>
<feature type="coiled-coil region" evidence="6">
    <location>
        <begin position="600"/>
        <end position="631"/>
    </location>
</feature>
<dbReference type="Gene3D" id="1.10.287.130">
    <property type="match status" value="1"/>
</dbReference>
<evidence type="ECO:0000313" key="11">
    <source>
        <dbReference type="EMBL" id="MEZ3165005.1"/>
    </source>
</evidence>
<feature type="domain" description="Histidine kinase" evidence="8">
    <location>
        <begin position="634"/>
        <end position="835"/>
    </location>
</feature>
<feature type="domain" description="PAS" evidence="9">
    <location>
        <begin position="487"/>
        <end position="561"/>
    </location>
</feature>
<dbReference type="Pfam" id="PF08447">
    <property type="entry name" value="PAS_3"/>
    <property type="match status" value="1"/>
</dbReference>
<feature type="coiled-coil region" evidence="6">
    <location>
        <begin position="467"/>
        <end position="494"/>
    </location>
</feature>
<dbReference type="EC" id="2.7.13.3" evidence="2"/>
<gene>
    <name evidence="11" type="ORF">ABNG04_14180</name>
</gene>
<evidence type="ECO:0000256" key="4">
    <source>
        <dbReference type="ARBA" id="ARBA00022679"/>
    </source>
</evidence>
<evidence type="ECO:0000256" key="7">
    <source>
        <dbReference type="SAM" id="Phobius"/>
    </source>
</evidence>
<keyword evidence="12" id="KW-1185">Reference proteome</keyword>
<dbReference type="SMART" id="SM00086">
    <property type="entry name" value="PAC"/>
    <property type="match status" value="2"/>
</dbReference>
<dbReference type="EMBL" id="JBEDNY010000005">
    <property type="protein sequence ID" value="MEZ3165005.1"/>
    <property type="molecule type" value="Genomic_DNA"/>
</dbReference>
<dbReference type="InterPro" id="IPR031621">
    <property type="entry name" value="HisKA_7TM"/>
</dbReference>
<keyword evidence="3" id="KW-0597">Phosphoprotein</keyword>
<dbReference type="InterPro" id="IPR003661">
    <property type="entry name" value="HisK_dim/P_dom"/>
</dbReference>
<feature type="transmembrane region" description="Helical" evidence="7">
    <location>
        <begin position="95"/>
        <end position="115"/>
    </location>
</feature>
<dbReference type="InterPro" id="IPR000700">
    <property type="entry name" value="PAS-assoc_C"/>
</dbReference>
<feature type="transmembrane region" description="Helical" evidence="7">
    <location>
        <begin position="181"/>
        <end position="204"/>
    </location>
</feature>
<dbReference type="Pfam" id="PF02518">
    <property type="entry name" value="HATPase_c"/>
    <property type="match status" value="1"/>
</dbReference>
<comment type="catalytic activity">
    <reaction evidence="1">
        <text>ATP + protein L-histidine = ADP + protein N-phospho-L-histidine.</text>
        <dbReference type="EC" id="2.7.13.3"/>
    </reaction>
</comment>
<keyword evidence="7" id="KW-0812">Transmembrane</keyword>
<dbReference type="InterPro" id="IPR036890">
    <property type="entry name" value="HATPase_C_sf"/>
</dbReference>
<dbReference type="NCBIfam" id="TIGR00229">
    <property type="entry name" value="sensory_box"/>
    <property type="match status" value="2"/>
</dbReference>
<evidence type="ECO:0000256" key="5">
    <source>
        <dbReference type="ARBA" id="ARBA00022777"/>
    </source>
</evidence>
<dbReference type="RefSeq" id="WP_371163044.1">
    <property type="nucleotide sequence ID" value="NZ_JBEDNX010000007.1"/>
</dbReference>
<dbReference type="SUPFAM" id="SSF55874">
    <property type="entry name" value="ATPase domain of HSP90 chaperone/DNA topoisomerase II/histidine kinase"/>
    <property type="match status" value="1"/>
</dbReference>
<feature type="transmembrane region" description="Helical" evidence="7">
    <location>
        <begin position="67"/>
        <end position="88"/>
    </location>
</feature>
<dbReference type="Pfam" id="PF08448">
    <property type="entry name" value="PAS_4"/>
    <property type="match status" value="1"/>
</dbReference>
<comment type="caution">
    <text evidence="11">The sequence shown here is derived from an EMBL/GenBank/DDBJ whole genome shotgun (WGS) entry which is preliminary data.</text>
</comment>
<evidence type="ECO:0000256" key="6">
    <source>
        <dbReference type="SAM" id="Coils"/>
    </source>
</evidence>
<dbReference type="SMART" id="SM00387">
    <property type="entry name" value="HATPase_c"/>
    <property type="match status" value="1"/>
</dbReference>
<dbReference type="Pfam" id="PF13426">
    <property type="entry name" value="PAS_9"/>
    <property type="match status" value="1"/>
</dbReference>
<dbReference type="InterPro" id="IPR003594">
    <property type="entry name" value="HATPase_dom"/>
</dbReference>
<keyword evidence="4" id="KW-0808">Transferase</keyword>
<feature type="transmembrane region" description="Helical" evidence="7">
    <location>
        <begin position="6"/>
        <end position="26"/>
    </location>
</feature>
<dbReference type="SMART" id="SM00388">
    <property type="entry name" value="HisKA"/>
    <property type="match status" value="1"/>
</dbReference>
<dbReference type="InterPro" id="IPR005467">
    <property type="entry name" value="His_kinase_dom"/>
</dbReference>
<feature type="domain" description="PAC" evidence="10">
    <location>
        <begin position="427"/>
        <end position="479"/>
    </location>
</feature>
<dbReference type="InterPro" id="IPR035965">
    <property type="entry name" value="PAS-like_dom_sf"/>
</dbReference>
<dbReference type="PRINTS" id="PR00344">
    <property type="entry name" value="BCTRLSENSOR"/>
</dbReference>
<dbReference type="SUPFAM" id="SSF47384">
    <property type="entry name" value="Homodimeric domain of signal transducing histidine kinase"/>
    <property type="match status" value="1"/>
</dbReference>
<feature type="transmembrane region" description="Helical" evidence="7">
    <location>
        <begin position="148"/>
        <end position="169"/>
    </location>
</feature>
<dbReference type="Gene3D" id="3.30.450.20">
    <property type="entry name" value="PAS domain"/>
    <property type="match status" value="3"/>
</dbReference>
<keyword evidence="7" id="KW-0472">Membrane</keyword>
<keyword evidence="5" id="KW-0418">Kinase</keyword>
<dbReference type="CDD" id="cd00075">
    <property type="entry name" value="HATPase"/>
    <property type="match status" value="1"/>
</dbReference>
<dbReference type="PROSITE" id="PS50112">
    <property type="entry name" value="PAS"/>
    <property type="match status" value="2"/>
</dbReference>
<dbReference type="SUPFAM" id="SSF55785">
    <property type="entry name" value="PYP-like sensor domain (PAS domain)"/>
    <property type="match status" value="3"/>
</dbReference>
<dbReference type="InterPro" id="IPR004358">
    <property type="entry name" value="Sig_transdc_His_kin-like_C"/>
</dbReference>
<evidence type="ECO:0000313" key="12">
    <source>
        <dbReference type="Proteomes" id="UP001567572"/>
    </source>
</evidence>
<dbReference type="AlphaFoldDB" id="A0ABD5MBJ4"/>
<dbReference type="PROSITE" id="PS50109">
    <property type="entry name" value="HIS_KIN"/>
    <property type="match status" value="1"/>
</dbReference>
<feature type="domain" description="PAC" evidence="10">
    <location>
        <begin position="564"/>
        <end position="616"/>
    </location>
</feature>
<dbReference type="Gene3D" id="3.30.565.10">
    <property type="entry name" value="Histidine kinase-like ATPase, C-terminal domain"/>
    <property type="match status" value="1"/>
</dbReference>
<proteinExistence type="predicted"/>
<evidence type="ECO:0000259" key="8">
    <source>
        <dbReference type="PROSITE" id="PS50109"/>
    </source>
</evidence>
<dbReference type="PANTHER" id="PTHR43304:SF1">
    <property type="entry name" value="PAC DOMAIN-CONTAINING PROTEIN"/>
    <property type="match status" value="1"/>
</dbReference>
<organism evidence="11 12">
    <name type="scientific">Halorubrum miltondacostae</name>
    <dbReference type="NCBI Taxonomy" id="3076378"/>
    <lineage>
        <taxon>Archaea</taxon>
        <taxon>Methanobacteriati</taxon>
        <taxon>Methanobacteriota</taxon>
        <taxon>Stenosarchaea group</taxon>
        <taxon>Halobacteria</taxon>
        <taxon>Halobacteriales</taxon>
        <taxon>Haloferacaceae</taxon>
        <taxon>Halorubrum</taxon>
    </lineage>
</organism>
<dbReference type="SMART" id="SM00091">
    <property type="entry name" value="PAS"/>
    <property type="match status" value="3"/>
</dbReference>
<evidence type="ECO:0000256" key="2">
    <source>
        <dbReference type="ARBA" id="ARBA00012438"/>
    </source>
</evidence>
<feature type="transmembrane region" description="Helical" evidence="7">
    <location>
        <begin position="38"/>
        <end position="55"/>
    </location>
</feature>
<dbReference type="PROSITE" id="PS50113">
    <property type="entry name" value="PAC"/>
    <property type="match status" value="2"/>
</dbReference>
<keyword evidence="7" id="KW-1133">Transmembrane helix</keyword>
<reference evidence="11 12" key="1">
    <citation type="submission" date="2024-06" db="EMBL/GenBank/DDBJ databases">
        <title>Halorubrum miltondacostae sp. nov., a potential PHA producer isolated from an inland solar saltern in Rio Maior, Portugal.</title>
        <authorList>
            <person name="Albuquerque L."/>
            <person name="Viver T."/>
            <person name="Barroso C."/>
            <person name="Claudino R."/>
            <person name="Galvan M."/>
            <person name="Simoes G."/>
            <person name="Lobo Da Cunha A."/>
            <person name="Egas C."/>
        </authorList>
    </citation>
    <scope>NUCLEOTIDE SEQUENCE [LARGE SCALE GENOMIC DNA]</scope>
    <source>
        <strain evidence="11 12">RMP-11</strain>
    </source>
</reference>
<evidence type="ECO:0000259" key="9">
    <source>
        <dbReference type="PROSITE" id="PS50112"/>
    </source>
</evidence>
<accession>A0ABD5MBJ4</accession>
<evidence type="ECO:0000256" key="3">
    <source>
        <dbReference type="ARBA" id="ARBA00022553"/>
    </source>
</evidence>
<dbReference type="InterPro" id="IPR036097">
    <property type="entry name" value="HisK_dim/P_sf"/>
</dbReference>
<keyword evidence="6" id="KW-0175">Coiled coil</keyword>
<protein>
    <recommendedName>
        <fullName evidence="2">histidine kinase</fullName>
        <ecNumber evidence="2">2.7.13.3</ecNumber>
    </recommendedName>
</protein>
<dbReference type="PANTHER" id="PTHR43304">
    <property type="entry name" value="PHYTOCHROME-LIKE PROTEIN CPH1"/>
    <property type="match status" value="1"/>
</dbReference>
<sequence>MVIDAQTVGGLQLVAGVLALTLLQPAVNNIDTPGSKGYALLTVGTALWMFSLAWANFVTNYTLVTFGYHFLVLGTELATVGWLFLALFTTNRTNLVRHTAVVVGAGIVLLQLLLWTNPLHSFMYQSGPGVVGGVVRNKNQAIVGTVTWWWLHVAASYLLVIAGEALLVWERFRSTGIRRKQFSWLSLTFVPLFAASVVSTFGLVDVPYNVSSFGFLLALPFLAVGLFRTKLLDIVPVARRTAIAELNAAVVTLDEQDRVVDANRRARELFDSGQDYVGTDARKFFGLVREDVFYRAIDSDSADTELTVSVEGQQRHFSISTAPVGEQTTQGRVVLLYDITSQKQREKKLKELNTRFELALEETETGVWEWNLKTGELVWDETSKRLFGYDAGEFPGDFAGFSDRIPEADLQRVEEQIDHVIETGDQYRAEFRVQPPTEDQRWIQARGIVEYDGDGKPEQLLGIQTDITEHKEREEELRERKQEIGRAHEQLRQIIDLVPDPLFVKNLDDKVLLSNESNAALHGMTAEELEGQREFEIEPNVKNIENFDQYRQREKEVIETGKAMTSEEELLNPDGETRSFKMTRIPFKTSETGEDAVLGYARDVTDLKEYEQELKDTKRMLEQSNEKLEQFAGVVSHDLRNPLNVIKGRMELLRPDAPDEHVGPILRSVNRMEAMIEDLLTLSQAGESVNAPEPVSLATVVTDSWETVSSDDVELKVDIADTVELEADGDRLQHVFENLFRNASEHNEPPVTIRVGTLSGETGSVSGFFITDDGDGIPEADREEVFEHGYTTNTDGTGFGLSIVKEIIEAHGWAISLTESDAGGLRFEVHTSCQN</sequence>
<evidence type="ECO:0000259" key="10">
    <source>
        <dbReference type="PROSITE" id="PS50113"/>
    </source>
</evidence>
<dbReference type="InterPro" id="IPR052162">
    <property type="entry name" value="Sensor_kinase/Photoreceptor"/>
</dbReference>
<dbReference type="CDD" id="cd00082">
    <property type="entry name" value="HisKA"/>
    <property type="match status" value="1"/>
</dbReference>
<dbReference type="InterPro" id="IPR013655">
    <property type="entry name" value="PAS_fold_3"/>
</dbReference>
<dbReference type="Proteomes" id="UP001567572">
    <property type="component" value="Unassembled WGS sequence"/>
</dbReference>
<dbReference type="InterPro" id="IPR013656">
    <property type="entry name" value="PAS_4"/>
</dbReference>
<dbReference type="Pfam" id="PF16927">
    <property type="entry name" value="HisKA_7TM"/>
    <property type="match status" value="1"/>
</dbReference>
<dbReference type="InterPro" id="IPR000014">
    <property type="entry name" value="PAS"/>
</dbReference>